<evidence type="ECO:0000313" key="3">
    <source>
        <dbReference type="Proteomes" id="UP001501126"/>
    </source>
</evidence>
<protein>
    <submittedName>
        <fullName evidence="2">Uncharacterized protein</fullName>
    </submittedName>
</protein>
<evidence type="ECO:0000313" key="2">
    <source>
        <dbReference type="EMBL" id="GAA0874866.1"/>
    </source>
</evidence>
<name>A0ABN1MPA2_9FLAO</name>
<keyword evidence="1" id="KW-0732">Signal</keyword>
<gene>
    <name evidence="2" type="ORF">GCM10009118_12740</name>
</gene>
<evidence type="ECO:0000256" key="1">
    <source>
        <dbReference type="SAM" id="SignalP"/>
    </source>
</evidence>
<sequence>MKCSVLYSSIILSFLLTTGLLIQACSEGKETEELAEKEKFSSDTGNDWEKSPCELFGTSDLSNVFGLDGAVVDMQPDEYAGGKIKVCRYEIREKDQQYSALIIRVERNENTSGDRLKQRMKELKEYGAPLAGTKETQIYASVENLGTEAAFSENIPYDKNLVIRVEERFLINIEYNKFLNGGEEIGAFQGCLSQVGKYLLEYYK</sequence>
<dbReference type="EMBL" id="BAAAFH010000007">
    <property type="protein sequence ID" value="GAA0874866.1"/>
    <property type="molecule type" value="Genomic_DNA"/>
</dbReference>
<keyword evidence="3" id="KW-1185">Reference proteome</keyword>
<dbReference type="Proteomes" id="UP001501126">
    <property type="component" value="Unassembled WGS sequence"/>
</dbReference>
<feature type="chain" id="PRO_5045628591" evidence="1">
    <location>
        <begin position="25"/>
        <end position="204"/>
    </location>
</feature>
<dbReference type="PROSITE" id="PS51257">
    <property type="entry name" value="PROKAR_LIPOPROTEIN"/>
    <property type="match status" value="1"/>
</dbReference>
<reference evidence="2 3" key="1">
    <citation type="journal article" date="2019" name="Int. J. Syst. Evol. Microbiol.">
        <title>The Global Catalogue of Microorganisms (GCM) 10K type strain sequencing project: providing services to taxonomists for standard genome sequencing and annotation.</title>
        <authorList>
            <consortium name="The Broad Institute Genomics Platform"/>
            <consortium name="The Broad Institute Genome Sequencing Center for Infectious Disease"/>
            <person name="Wu L."/>
            <person name="Ma J."/>
        </authorList>
    </citation>
    <scope>NUCLEOTIDE SEQUENCE [LARGE SCALE GENOMIC DNA]</scope>
    <source>
        <strain evidence="2 3">JCM 16083</strain>
    </source>
</reference>
<accession>A0ABN1MPA2</accession>
<proteinExistence type="predicted"/>
<organism evidence="2 3">
    <name type="scientific">Wandonia haliotis</name>
    <dbReference type="NCBI Taxonomy" id="574963"/>
    <lineage>
        <taxon>Bacteria</taxon>
        <taxon>Pseudomonadati</taxon>
        <taxon>Bacteroidota</taxon>
        <taxon>Flavobacteriia</taxon>
        <taxon>Flavobacteriales</taxon>
        <taxon>Crocinitomicaceae</taxon>
        <taxon>Wandonia</taxon>
    </lineage>
</organism>
<feature type="signal peptide" evidence="1">
    <location>
        <begin position="1"/>
        <end position="24"/>
    </location>
</feature>
<dbReference type="RefSeq" id="WP_343785787.1">
    <property type="nucleotide sequence ID" value="NZ_BAAAFH010000007.1"/>
</dbReference>
<comment type="caution">
    <text evidence="2">The sequence shown here is derived from an EMBL/GenBank/DDBJ whole genome shotgun (WGS) entry which is preliminary data.</text>
</comment>